<dbReference type="PANTHER" id="PTHR43267:SF1">
    <property type="entry name" value="TRNA THREONYLCARBAMOYLADENOSINE DEHYDRATASE"/>
    <property type="match status" value="1"/>
</dbReference>
<evidence type="ECO:0000259" key="1">
    <source>
        <dbReference type="Pfam" id="PF00899"/>
    </source>
</evidence>
<dbReference type="GO" id="GO:0061503">
    <property type="term" value="F:tRNA threonylcarbamoyladenosine dehydratase"/>
    <property type="evidence" value="ECO:0007669"/>
    <property type="project" value="TreeGrafter"/>
</dbReference>
<name>A0A1B4V7S4_9GAMM</name>
<protein>
    <submittedName>
        <fullName evidence="3">Ubiquitin-activating enzyme</fullName>
    </submittedName>
</protein>
<dbReference type="AlphaFoldDB" id="A0A1B4V7S4"/>
<reference evidence="3 4" key="1">
    <citation type="submission" date="2015-08" db="EMBL/GenBank/DDBJ databases">
        <title>Complete genome sequence of Sulfurifustis variabilis.</title>
        <authorList>
            <person name="Miura A."/>
            <person name="Kojima H."/>
            <person name="Fukui M."/>
        </authorList>
    </citation>
    <scope>NUCLEOTIDE SEQUENCE [LARGE SCALE GENOMIC DNA]</scope>
    <source>
        <strain evidence="4">skN76</strain>
    </source>
</reference>
<dbReference type="EMBL" id="AP014936">
    <property type="protein sequence ID" value="BAU49583.1"/>
    <property type="molecule type" value="Genomic_DNA"/>
</dbReference>
<sequence length="593" mass="64244">MLDKQRLTATAIVEAEVISRFQGARPLTDRELAAHGKQFAAGWQLPGLLSSGKHQLHLLLPEGFPFPRPRVAVNPVEPVLKWPHLEEGGLLCIASDEAPHSPENPIASVVHAIDRAQTLVNDCLEGRGFEHFEDEFVSYWNRWAKTEQPVRSLCHPDGPSRLVRAWFGKSFTVVAEDDAILRAWLKGFFGEKMERDNFTPREIPFIWLEKVPRPADYPGTVGALLRLVQSDDRSKALLEGLLLDQAASNKTVLLGCRTRHGVGLGAVRILKPQATRGRGDPLIKGGFRGTPPKSILLARYSAAPVVGANVIRCDPSWVHGRDHNPAVGVLSTKSAVILGVGSVGSSVATLLAKSGVGKITLVDPQLLASENTGRHELGANSVERGKAAQLATSLRQRFPHLAIEAEGKSWQEFARIKPEQLTSVDLIISTMGAWSQESELNAAVLKLPSFAPILYGWTEPHAAAGHAVVFMDRTACLRCLTDDLGELRTPVTSWSGDTTKQIPACGGSFQPYGAVELEHTIALIAELALDVLAGEVHASTHRVWIGRCHVLQRAGGHWNPGWVKANLDPGDGGRVVELSVSGDPHCPACRAKA</sequence>
<dbReference type="GO" id="GO:0008641">
    <property type="term" value="F:ubiquitin-like modifier activating enzyme activity"/>
    <property type="evidence" value="ECO:0007669"/>
    <property type="project" value="InterPro"/>
</dbReference>
<feature type="domain" description="THIF-type NAD/FAD binding fold" evidence="1">
    <location>
        <begin position="330"/>
        <end position="504"/>
    </location>
</feature>
<dbReference type="GO" id="GO:0061504">
    <property type="term" value="P:cyclic threonylcarbamoyladenosine biosynthetic process"/>
    <property type="evidence" value="ECO:0007669"/>
    <property type="project" value="TreeGrafter"/>
</dbReference>
<dbReference type="InterPro" id="IPR000594">
    <property type="entry name" value="ThiF_NAD_FAD-bd"/>
</dbReference>
<dbReference type="Gene3D" id="3.40.50.720">
    <property type="entry name" value="NAD(P)-binding Rossmann-like Domain"/>
    <property type="match status" value="1"/>
</dbReference>
<dbReference type="InterPro" id="IPR045886">
    <property type="entry name" value="ThiF/MoeB/HesA"/>
</dbReference>
<accession>A0A1B4V7S4</accession>
<proteinExistence type="predicted"/>
<dbReference type="PANTHER" id="PTHR43267">
    <property type="entry name" value="TRNA THREONYLCARBAMOYLADENOSINE DEHYDRATASE"/>
    <property type="match status" value="1"/>
</dbReference>
<evidence type="ECO:0000313" key="4">
    <source>
        <dbReference type="Proteomes" id="UP000218899"/>
    </source>
</evidence>
<dbReference type="KEGG" id="sva:SVA_3035"/>
<dbReference type="RefSeq" id="WP_096461973.1">
    <property type="nucleotide sequence ID" value="NZ_AP014936.1"/>
</dbReference>
<dbReference type="Pfam" id="PF14461">
    <property type="entry name" value="Prok-E2_B"/>
    <property type="match status" value="1"/>
</dbReference>
<dbReference type="InterPro" id="IPR035985">
    <property type="entry name" value="Ubiquitin-activating_enz"/>
</dbReference>
<evidence type="ECO:0000313" key="3">
    <source>
        <dbReference type="EMBL" id="BAU49583.1"/>
    </source>
</evidence>
<dbReference type="Proteomes" id="UP000218899">
    <property type="component" value="Chromosome"/>
</dbReference>
<evidence type="ECO:0000259" key="2">
    <source>
        <dbReference type="Pfam" id="PF14461"/>
    </source>
</evidence>
<organism evidence="3 4">
    <name type="scientific">Sulfurifustis variabilis</name>
    <dbReference type="NCBI Taxonomy" id="1675686"/>
    <lineage>
        <taxon>Bacteria</taxon>
        <taxon>Pseudomonadati</taxon>
        <taxon>Pseudomonadota</taxon>
        <taxon>Gammaproteobacteria</taxon>
        <taxon>Acidiferrobacterales</taxon>
        <taxon>Acidiferrobacteraceae</taxon>
        <taxon>Sulfurifustis</taxon>
    </lineage>
</organism>
<dbReference type="OrthoDB" id="7060788at2"/>
<dbReference type="SUPFAM" id="SSF69572">
    <property type="entry name" value="Activating enzymes of the ubiquitin-like proteins"/>
    <property type="match status" value="1"/>
</dbReference>
<gene>
    <name evidence="3" type="ORF">SVA_3035</name>
</gene>
<feature type="domain" description="Prokaryotic E2 family B" evidence="2">
    <location>
        <begin position="34"/>
        <end position="145"/>
    </location>
</feature>
<dbReference type="Pfam" id="PF00899">
    <property type="entry name" value="ThiF"/>
    <property type="match status" value="1"/>
</dbReference>
<dbReference type="InterPro" id="IPR032701">
    <property type="entry name" value="Prok-E2_B_dom"/>
</dbReference>
<keyword evidence="4" id="KW-1185">Reference proteome</keyword>